<keyword evidence="6" id="KW-0547">Nucleotide-binding</keyword>
<dbReference type="CDD" id="cd05403">
    <property type="entry name" value="NT_KNTase_like"/>
    <property type="match status" value="1"/>
</dbReference>
<sequence length="101" mass="11725">MTRKERFYTVIESNKEYLRELGVISIGIFGSVVRGEDSEHSDYDILVELKKEEKTFRAFTSLCDFLEKNLGNNYELITKESLSPHIGPHRLEEIENVKITS</sequence>
<organism evidence="11 12">
    <name type="scientific">Candidatus Brocadia fulgida</name>
    <dbReference type="NCBI Taxonomy" id="380242"/>
    <lineage>
        <taxon>Bacteria</taxon>
        <taxon>Pseudomonadati</taxon>
        <taxon>Planctomycetota</taxon>
        <taxon>Candidatus Brocadiia</taxon>
        <taxon>Candidatus Brocadiales</taxon>
        <taxon>Candidatus Brocadiaceae</taxon>
        <taxon>Candidatus Brocadia</taxon>
    </lineage>
</organism>
<evidence type="ECO:0000256" key="1">
    <source>
        <dbReference type="ARBA" id="ARBA00001946"/>
    </source>
</evidence>
<dbReference type="InterPro" id="IPR052038">
    <property type="entry name" value="Type-VII_TA_antitoxin"/>
</dbReference>
<dbReference type="PANTHER" id="PTHR33571:SF14">
    <property type="entry name" value="PROTEIN ADENYLYLTRANSFERASE MJ0435-RELATED"/>
    <property type="match status" value="1"/>
</dbReference>
<dbReference type="InterPro" id="IPR002934">
    <property type="entry name" value="Polymerase_NTP_transf_dom"/>
</dbReference>
<dbReference type="Gene3D" id="3.30.460.10">
    <property type="entry name" value="Beta Polymerase, domain 2"/>
    <property type="match status" value="1"/>
</dbReference>
<accession>A0A0M2UUP5</accession>
<dbReference type="EMBL" id="LAQJ01000182">
    <property type="protein sequence ID" value="KKO19537.1"/>
    <property type="molecule type" value="Genomic_DNA"/>
</dbReference>
<comment type="cofactor">
    <cofactor evidence="1">
        <name>Mg(2+)</name>
        <dbReference type="ChEBI" id="CHEBI:18420"/>
    </cofactor>
</comment>
<keyword evidence="3" id="KW-0808">Transferase</keyword>
<keyword evidence="5" id="KW-0479">Metal-binding</keyword>
<keyword evidence="7" id="KW-0067">ATP-binding</keyword>
<evidence type="ECO:0000256" key="2">
    <source>
        <dbReference type="ARBA" id="ARBA00022649"/>
    </source>
</evidence>
<keyword evidence="4" id="KW-0548">Nucleotidyltransferase</keyword>
<dbReference type="Proteomes" id="UP000034954">
    <property type="component" value="Unassembled WGS sequence"/>
</dbReference>
<dbReference type="PANTHER" id="PTHR33571">
    <property type="entry name" value="SSL8005 PROTEIN"/>
    <property type="match status" value="1"/>
</dbReference>
<keyword evidence="12" id="KW-1185">Reference proteome</keyword>
<dbReference type="InterPro" id="IPR043519">
    <property type="entry name" value="NT_sf"/>
</dbReference>
<dbReference type="GO" id="GO:0016779">
    <property type="term" value="F:nucleotidyltransferase activity"/>
    <property type="evidence" value="ECO:0007669"/>
    <property type="project" value="UniProtKB-KW"/>
</dbReference>
<reference evidence="11 12" key="1">
    <citation type="journal article" date="2013" name="BMC Microbiol.">
        <title>Identification of the type II cytochrome c maturation pathway in anammox bacteria by comparative genomics.</title>
        <authorList>
            <person name="Ferousi C."/>
            <person name="Speth D.R."/>
            <person name="Reimann J."/>
            <person name="Op den Camp H.J."/>
            <person name="Allen J.W."/>
            <person name="Keltjens J.T."/>
            <person name="Jetten M.S."/>
        </authorList>
    </citation>
    <scope>NUCLEOTIDE SEQUENCE [LARGE SCALE GENOMIC DNA]</scope>
    <source>
        <strain evidence="11">RU1</strain>
    </source>
</reference>
<keyword evidence="8" id="KW-0460">Magnesium</keyword>
<dbReference type="AlphaFoldDB" id="A0A0M2UUP5"/>
<dbReference type="GO" id="GO:0005524">
    <property type="term" value="F:ATP binding"/>
    <property type="evidence" value="ECO:0007669"/>
    <property type="project" value="UniProtKB-KW"/>
</dbReference>
<evidence type="ECO:0000259" key="10">
    <source>
        <dbReference type="Pfam" id="PF01909"/>
    </source>
</evidence>
<evidence type="ECO:0000313" key="12">
    <source>
        <dbReference type="Proteomes" id="UP000034954"/>
    </source>
</evidence>
<keyword evidence="2" id="KW-1277">Toxin-antitoxin system</keyword>
<comment type="caution">
    <text evidence="11">The sequence shown here is derived from an EMBL/GenBank/DDBJ whole genome shotgun (WGS) entry which is preliminary data.</text>
</comment>
<comment type="similarity">
    <text evidence="9">Belongs to the MntA antitoxin family.</text>
</comment>
<evidence type="ECO:0000256" key="9">
    <source>
        <dbReference type="ARBA" id="ARBA00038276"/>
    </source>
</evidence>
<evidence type="ECO:0000256" key="7">
    <source>
        <dbReference type="ARBA" id="ARBA00022840"/>
    </source>
</evidence>
<evidence type="ECO:0000313" key="11">
    <source>
        <dbReference type="EMBL" id="KKO19537.1"/>
    </source>
</evidence>
<dbReference type="Pfam" id="PF01909">
    <property type="entry name" value="NTP_transf_2"/>
    <property type="match status" value="1"/>
</dbReference>
<feature type="domain" description="Polymerase nucleotidyl transferase" evidence="10">
    <location>
        <begin position="15"/>
        <end position="88"/>
    </location>
</feature>
<proteinExistence type="inferred from homology"/>
<protein>
    <submittedName>
        <fullName evidence="11">DNA polymerase beta subunit</fullName>
    </submittedName>
</protein>
<dbReference type="SUPFAM" id="SSF81301">
    <property type="entry name" value="Nucleotidyltransferase"/>
    <property type="match status" value="1"/>
</dbReference>
<dbReference type="GO" id="GO:0046872">
    <property type="term" value="F:metal ion binding"/>
    <property type="evidence" value="ECO:0007669"/>
    <property type="project" value="UniProtKB-KW"/>
</dbReference>
<evidence type="ECO:0000256" key="4">
    <source>
        <dbReference type="ARBA" id="ARBA00022695"/>
    </source>
</evidence>
<evidence type="ECO:0000256" key="5">
    <source>
        <dbReference type="ARBA" id="ARBA00022723"/>
    </source>
</evidence>
<evidence type="ECO:0000256" key="8">
    <source>
        <dbReference type="ARBA" id="ARBA00022842"/>
    </source>
</evidence>
<gene>
    <name evidence="11" type="ORF">BROFUL_01764</name>
</gene>
<evidence type="ECO:0000256" key="3">
    <source>
        <dbReference type="ARBA" id="ARBA00022679"/>
    </source>
</evidence>
<name>A0A0M2UUP5_9BACT</name>
<evidence type="ECO:0000256" key="6">
    <source>
        <dbReference type="ARBA" id="ARBA00022741"/>
    </source>
</evidence>